<dbReference type="PROSITE" id="PS51257">
    <property type="entry name" value="PROKAR_LIPOPROTEIN"/>
    <property type="match status" value="1"/>
</dbReference>
<dbReference type="AlphaFoldDB" id="A0A238VNR4"/>
<accession>A0A238VNR4</accession>
<keyword evidence="2" id="KW-1185">Reference proteome</keyword>
<protein>
    <submittedName>
        <fullName evidence="1">Uncharacterized protein</fullName>
    </submittedName>
</protein>
<evidence type="ECO:0000313" key="2">
    <source>
        <dbReference type="Proteomes" id="UP000198420"/>
    </source>
</evidence>
<evidence type="ECO:0000313" key="1">
    <source>
        <dbReference type="EMBL" id="SNR35804.1"/>
    </source>
</evidence>
<reference evidence="2" key="1">
    <citation type="submission" date="2017-06" db="EMBL/GenBank/DDBJ databases">
        <authorList>
            <person name="Varghese N."/>
            <person name="Submissions S."/>
        </authorList>
    </citation>
    <scope>NUCLEOTIDE SEQUENCE [LARGE SCALE GENOMIC DNA]</scope>
    <source>
        <strain evidence="2">DSM 44485</strain>
    </source>
</reference>
<dbReference type="EMBL" id="FZNP01000002">
    <property type="protein sequence ID" value="SNR35804.1"/>
    <property type="molecule type" value="Genomic_DNA"/>
</dbReference>
<dbReference type="Proteomes" id="UP000198420">
    <property type="component" value="Unassembled WGS sequence"/>
</dbReference>
<sequence>MMWPSKIGGDGAAPPAEGVERRTATVGVLSGACPVLLGPADQDSAVNAR</sequence>
<name>A0A238VNR4_9ACTN</name>
<proteinExistence type="predicted"/>
<organism evidence="1 2">
    <name type="scientific">Actinomadura mexicana</name>
    <dbReference type="NCBI Taxonomy" id="134959"/>
    <lineage>
        <taxon>Bacteria</taxon>
        <taxon>Bacillati</taxon>
        <taxon>Actinomycetota</taxon>
        <taxon>Actinomycetes</taxon>
        <taxon>Streptosporangiales</taxon>
        <taxon>Thermomonosporaceae</taxon>
        <taxon>Actinomadura</taxon>
    </lineage>
</organism>
<gene>
    <name evidence="1" type="ORF">SAMN06265355_102117</name>
</gene>